<dbReference type="Gene3D" id="3.40.50.2000">
    <property type="entry name" value="Glycogen Phosphorylase B"/>
    <property type="match status" value="1"/>
</dbReference>
<keyword evidence="8 12" id="KW-0256">Endoplasmic reticulum</keyword>
<evidence type="ECO:0000256" key="1">
    <source>
        <dbReference type="ARBA" id="ARBA00004240"/>
    </source>
</evidence>
<keyword evidence="7 12" id="KW-0808">Transferase</keyword>
<reference evidence="15" key="1">
    <citation type="submission" date="2022-06" db="EMBL/GenBank/DDBJ databases">
        <authorList>
            <consortium name="SYNGENTA / RWTH Aachen University"/>
        </authorList>
    </citation>
    <scope>NUCLEOTIDE SEQUENCE</scope>
</reference>
<comment type="catalytic activity">
    <reaction evidence="11">
        <text>an N-acetyl-alpha-D-glucosaminyl-diphospho-di-trans,poly-cis-dolichol + UDP-N-acetyl-alpha-D-glucosamine = an N,N'-diacetylchitobiosyl-diphospho-di-trans,poly-cis-dolichol + UDP + H(+)</text>
        <dbReference type="Rhea" id="RHEA:23380"/>
        <dbReference type="Rhea" id="RHEA-COMP:19507"/>
        <dbReference type="Rhea" id="RHEA-COMP:19510"/>
        <dbReference type="ChEBI" id="CHEBI:15378"/>
        <dbReference type="ChEBI" id="CHEBI:57269"/>
        <dbReference type="ChEBI" id="CHEBI:57705"/>
        <dbReference type="ChEBI" id="CHEBI:58223"/>
        <dbReference type="ChEBI" id="CHEBI:58427"/>
        <dbReference type="EC" id="2.4.1.141"/>
    </reaction>
</comment>
<dbReference type="InterPro" id="IPR039042">
    <property type="entry name" value="Alg13-like"/>
</dbReference>
<evidence type="ECO:0000313" key="16">
    <source>
        <dbReference type="Proteomes" id="UP001153365"/>
    </source>
</evidence>
<dbReference type="Pfam" id="PF04101">
    <property type="entry name" value="Glyco_tran_28_C"/>
    <property type="match status" value="1"/>
</dbReference>
<comment type="similarity">
    <text evidence="2 12">Belongs to the glycosyltransferase 28 family.</text>
</comment>
<accession>A0AAV0BMX6</accession>
<comment type="subunit">
    <text evidence="3 12">Heterodimer with ALG14 to form a functional enzyme.</text>
</comment>
<evidence type="ECO:0000256" key="12">
    <source>
        <dbReference type="RuleBase" id="RU362128"/>
    </source>
</evidence>
<evidence type="ECO:0000313" key="15">
    <source>
        <dbReference type="EMBL" id="CAH7687711.1"/>
    </source>
</evidence>
<keyword evidence="6 12" id="KW-0328">Glycosyltransferase</keyword>
<comment type="function">
    <text evidence="9 12">Involved in protein N-glycosylation. Essential for the second step of the dolichol-linked oligosaccharide pathway.</text>
</comment>
<evidence type="ECO:0000256" key="11">
    <source>
        <dbReference type="ARBA" id="ARBA00048184"/>
    </source>
</evidence>
<dbReference type="PANTHER" id="PTHR12867">
    <property type="entry name" value="GLYCOSYL TRANSFERASE-RELATED"/>
    <property type="match status" value="1"/>
</dbReference>
<feature type="non-terminal residue" evidence="15">
    <location>
        <position position="1"/>
    </location>
</feature>
<evidence type="ECO:0000256" key="5">
    <source>
        <dbReference type="ARBA" id="ARBA00017468"/>
    </source>
</evidence>
<evidence type="ECO:0000256" key="8">
    <source>
        <dbReference type="ARBA" id="ARBA00022824"/>
    </source>
</evidence>
<dbReference type="InterPro" id="IPR007235">
    <property type="entry name" value="Glyco_trans_28_C"/>
</dbReference>
<evidence type="ECO:0000256" key="6">
    <source>
        <dbReference type="ARBA" id="ARBA00022676"/>
    </source>
</evidence>
<comment type="caution">
    <text evidence="15">The sequence shown here is derived from an EMBL/GenBank/DDBJ whole genome shotgun (WGS) entry which is preliminary data.</text>
</comment>
<name>A0AAV0BMX6_PHAPC</name>
<dbReference type="Proteomes" id="UP001153365">
    <property type="component" value="Unassembled WGS sequence"/>
</dbReference>
<evidence type="ECO:0000256" key="9">
    <source>
        <dbReference type="ARBA" id="ARBA00024804"/>
    </source>
</evidence>
<evidence type="ECO:0000259" key="14">
    <source>
        <dbReference type="Pfam" id="PF04101"/>
    </source>
</evidence>
<dbReference type="GO" id="GO:0004577">
    <property type="term" value="F:N-acetylglucosaminyldiphosphodolichol N-acetylglucosaminyltransferase activity"/>
    <property type="evidence" value="ECO:0007669"/>
    <property type="project" value="UniProtKB-EC"/>
</dbReference>
<feature type="non-terminal residue" evidence="15">
    <location>
        <position position="222"/>
    </location>
</feature>
<gene>
    <name evidence="12" type="primary">ALG13</name>
    <name evidence="15" type="ORF">PPACK8108_LOCUS22539</name>
</gene>
<dbReference type="PANTHER" id="PTHR12867:SF6">
    <property type="entry name" value="N-ACETYLGLUCOSAMINYLDIPHOSPHODOLICHOL N-ACETYLGLUCOSAMINYLTRANSFERASE"/>
    <property type="match status" value="1"/>
</dbReference>
<comment type="subcellular location">
    <subcellularLocation>
        <location evidence="1 12">Endoplasmic reticulum</location>
    </subcellularLocation>
</comment>
<protein>
    <recommendedName>
        <fullName evidence="5 12">UDP-N-acetylglucosamine transferase subunit ALG13</fullName>
        <ecNumber evidence="4 12">2.4.1.141</ecNumber>
    </recommendedName>
    <alternativeName>
        <fullName evidence="10 12">Asparagine-linked glycosylation protein 13</fullName>
    </alternativeName>
</protein>
<evidence type="ECO:0000256" key="2">
    <source>
        <dbReference type="ARBA" id="ARBA00006962"/>
    </source>
</evidence>
<feature type="domain" description="Glycosyl transferase family 28 C-terminal" evidence="14">
    <location>
        <begin position="17"/>
        <end position="183"/>
    </location>
</feature>
<dbReference type="SUPFAM" id="SSF53756">
    <property type="entry name" value="UDP-Glycosyltransferase/glycogen phosphorylase"/>
    <property type="match status" value="1"/>
</dbReference>
<organism evidence="15 16">
    <name type="scientific">Phakopsora pachyrhizi</name>
    <name type="common">Asian soybean rust disease fungus</name>
    <dbReference type="NCBI Taxonomy" id="170000"/>
    <lineage>
        <taxon>Eukaryota</taxon>
        <taxon>Fungi</taxon>
        <taxon>Dikarya</taxon>
        <taxon>Basidiomycota</taxon>
        <taxon>Pucciniomycotina</taxon>
        <taxon>Pucciniomycetes</taxon>
        <taxon>Pucciniales</taxon>
        <taxon>Phakopsoraceae</taxon>
        <taxon>Phakopsora</taxon>
    </lineage>
</organism>
<proteinExistence type="inferred from homology"/>
<dbReference type="GO" id="GO:0005783">
    <property type="term" value="C:endoplasmic reticulum"/>
    <property type="evidence" value="ECO:0007669"/>
    <property type="project" value="UniProtKB-SubCell"/>
</dbReference>
<evidence type="ECO:0000256" key="10">
    <source>
        <dbReference type="ARBA" id="ARBA00032061"/>
    </source>
</evidence>
<sequence>MESMDDQPICPQAILAVVTVGSTSFKGLIDSVLDPDCLKTLVELWRVEEMVVQHGTTEPDLSSLGNHSVIGRGSDESDGKTTISVDLSTDRSLRLTLYRFTPRIDELLARADLVISHAGAGSILAVLRPIFVEPKSIDRHLVIVPNDRLMDDHQSDLAHEIVKAGWATSSSPGNLVKTLEELKRSVPESFKGDDFSTNTIGDQKSGRFRAFLDRSMGFTSDD</sequence>
<dbReference type="EMBL" id="CALTRL010005904">
    <property type="protein sequence ID" value="CAH7687711.1"/>
    <property type="molecule type" value="Genomic_DNA"/>
</dbReference>
<dbReference type="GO" id="GO:0006488">
    <property type="term" value="P:dolichol-linked oligosaccharide biosynthetic process"/>
    <property type="evidence" value="ECO:0007669"/>
    <property type="project" value="InterPro"/>
</dbReference>
<feature type="region of interest" description="Disordered" evidence="13">
    <location>
        <begin position="62"/>
        <end position="82"/>
    </location>
</feature>
<evidence type="ECO:0000256" key="4">
    <source>
        <dbReference type="ARBA" id="ARBA00012614"/>
    </source>
</evidence>
<evidence type="ECO:0000256" key="3">
    <source>
        <dbReference type="ARBA" id="ARBA00011198"/>
    </source>
</evidence>
<dbReference type="AlphaFoldDB" id="A0AAV0BMX6"/>
<evidence type="ECO:0000256" key="7">
    <source>
        <dbReference type="ARBA" id="ARBA00022679"/>
    </source>
</evidence>
<keyword evidence="16" id="KW-1185">Reference proteome</keyword>
<evidence type="ECO:0000256" key="13">
    <source>
        <dbReference type="SAM" id="MobiDB-lite"/>
    </source>
</evidence>
<dbReference type="EC" id="2.4.1.141" evidence="4 12"/>